<dbReference type="InterPro" id="IPR000805">
    <property type="entry name" value="Glyco_hydro_26"/>
</dbReference>
<dbReference type="EC" id="3.2.1.78" evidence="7"/>
<dbReference type="Proteomes" id="UP000273044">
    <property type="component" value="Chromosome"/>
</dbReference>
<dbReference type="Gene3D" id="3.20.20.80">
    <property type="entry name" value="Glycosidases"/>
    <property type="match status" value="1"/>
</dbReference>
<dbReference type="InterPro" id="IPR022790">
    <property type="entry name" value="GH26_dom"/>
</dbReference>
<evidence type="ECO:0000256" key="3">
    <source>
        <dbReference type="ARBA" id="ARBA00023295"/>
    </source>
</evidence>
<keyword evidence="8" id="KW-1185">Reference proteome</keyword>
<dbReference type="AlphaFoldDB" id="A0A448MZC8"/>
<feature type="domain" description="GH26" evidence="6">
    <location>
        <begin position="44"/>
        <end position="391"/>
    </location>
</feature>
<gene>
    <name evidence="7" type="primary">manA_2</name>
    <name evidence="7" type="ORF">NCTC12967_01776</name>
</gene>
<dbReference type="InterPro" id="IPR017853">
    <property type="entry name" value="GH"/>
</dbReference>
<keyword evidence="3 4" id="KW-0326">Glycosidase</keyword>
<organism evidence="7 8">
    <name type="scientific">Arachnia propionica</name>
    <dbReference type="NCBI Taxonomy" id="1750"/>
    <lineage>
        <taxon>Bacteria</taxon>
        <taxon>Bacillati</taxon>
        <taxon>Actinomycetota</taxon>
        <taxon>Actinomycetes</taxon>
        <taxon>Propionibacteriales</taxon>
        <taxon>Propionibacteriaceae</taxon>
        <taxon>Arachnia</taxon>
    </lineage>
</organism>
<dbReference type="PANTHER" id="PTHR40079:SF4">
    <property type="entry name" value="GH26 DOMAIN-CONTAINING PROTEIN-RELATED"/>
    <property type="match status" value="1"/>
</dbReference>
<dbReference type="PRINTS" id="PR00739">
    <property type="entry name" value="GLHYDRLASE26"/>
</dbReference>
<dbReference type="GO" id="GO:0016985">
    <property type="term" value="F:mannan endo-1,4-beta-mannosidase activity"/>
    <property type="evidence" value="ECO:0007669"/>
    <property type="project" value="UniProtKB-EC"/>
</dbReference>
<feature type="active site" description="Nucleophile" evidence="4">
    <location>
        <position position="312"/>
    </location>
</feature>
<dbReference type="Pfam" id="PF02156">
    <property type="entry name" value="Glyco_hydro_26"/>
    <property type="match status" value="1"/>
</dbReference>
<protein>
    <submittedName>
        <fullName evidence="7">Mannan endo-1,4-beta-mannosidase</fullName>
        <ecNumber evidence="7">3.2.1.78</ecNumber>
    </submittedName>
</protein>
<evidence type="ECO:0000256" key="5">
    <source>
        <dbReference type="SAM" id="SignalP"/>
    </source>
</evidence>
<reference evidence="7 8" key="1">
    <citation type="submission" date="2018-12" db="EMBL/GenBank/DDBJ databases">
        <authorList>
            <consortium name="Pathogen Informatics"/>
        </authorList>
    </citation>
    <scope>NUCLEOTIDE SEQUENCE [LARGE SCALE GENOMIC DNA]</scope>
    <source>
        <strain evidence="7 8">NCTC12967</strain>
    </source>
</reference>
<keyword evidence="5" id="KW-0732">Signal</keyword>
<dbReference type="EMBL" id="LR134406">
    <property type="protein sequence ID" value="VEH70479.1"/>
    <property type="molecule type" value="Genomic_DNA"/>
</dbReference>
<evidence type="ECO:0000313" key="7">
    <source>
        <dbReference type="EMBL" id="VEH70479.1"/>
    </source>
</evidence>
<dbReference type="PROSITE" id="PS51764">
    <property type="entry name" value="GH26"/>
    <property type="match status" value="1"/>
</dbReference>
<name>A0A448MZC8_9ACTN</name>
<dbReference type="PROSITE" id="PS51257">
    <property type="entry name" value="PROKAR_LIPOPROTEIN"/>
    <property type="match status" value="1"/>
</dbReference>
<dbReference type="RefSeq" id="WP_061786867.1">
    <property type="nucleotide sequence ID" value="NZ_CP072386.1"/>
</dbReference>
<dbReference type="SUPFAM" id="SSF51445">
    <property type="entry name" value="(Trans)glycosidases"/>
    <property type="match status" value="1"/>
</dbReference>
<comment type="similarity">
    <text evidence="1 4">Belongs to the glycosyl hydrolase 26 family.</text>
</comment>
<evidence type="ECO:0000259" key="6">
    <source>
        <dbReference type="PROSITE" id="PS51764"/>
    </source>
</evidence>
<dbReference type="GO" id="GO:0006080">
    <property type="term" value="P:substituted mannan metabolic process"/>
    <property type="evidence" value="ECO:0007669"/>
    <property type="project" value="InterPro"/>
</dbReference>
<keyword evidence="2 4" id="KW-0378">Hydrolase</keyword>
<evidence type="ECO:0000256" key="2">
    <source>
        <dbReference type="ARBA" id="ARBA00022801"/>
    </source>
</evidence>
<dbReference type="GeneID" id="64407233"/>
<evidence type="ECO:0000256" key="4">
    <source>
        <dbReference type="PROSITE-ProRule" id="PRU01100"/>
    </source>
</evidence>
<evidence type="ECO:0000256" key="1">
    <source>
        <dbReference type="ARBA" id="ARBA00007754"/>
    </source>
</evidence>
<accession>A0A448MZC8</accession>
<sequence length="395" mass="42995">MKTPLRLLTSLLFVCLAAASCSTGVPEPSPSVPSVSPVDPDATPETRNLLLRLHAQEGKGILFGHQHDLSMGFTFDTGDGNTSDTLAAVGDHPAVFGWDSLVLDGDEAPGDPDATPEANAEVLTRMFKQADALGGINTLTMHLPNPVTGGDFYDTSGDAVAAVLPGGARHSDLTARLDRVADAVAGARRPDGTLIPVILRPWHERNGDWFWWGAGHATDQQYVELFRFTVDYLRDERGLHNLLYAYSPNSPLNADPGTYLAGYPGDDHVDILGYDSYDETGGGQEWLRSVTADLAMVAGLADERGKVPAWTEFGPYEGTEPDPHWFTSVLGALKADQNASRIAWMLTWANYGHGDREHAYVPYPAHGDHPEHPLLADFRVFHDDPSTVFAKEWKR</sequence>
<proteinExistence type="inferred from homology"/>
<dbReference type="PANTHER" id="PTHR40079">
    <property type="entry name" value="MANNAN ENDO-1,4-BETA-MANNOSIDASE E-RELATED"/>
    <property type="match status" value="1"/>
</dbReference>
<evidence type="ECO:0000313" key="8">
    <source>
        <dbReference type="Proteomes" id="UP000273044"/>
    </source>
</evidence>
<feature type="chain" id="PRO_5019128866" evidence="5">
    <location>
        <begin position="20"/>
        <end position="395"/>
    </location>
</feature>
<feature type="active site" description="Proton donor" evidence="4">
    <location>
        <position position="204"/>
    </location>
</feature>
<feature type="signal peptide" evidence="5">
    <location>
        <begin position="1"/>
        <end position="19"/>
    </location>
</feature>